<keyword evidence="1" id="KW-0812">Transmembrane</keyword>
<dbReference type="Proteomes" id="UP000033188">
    <property type="component" value="Chromosome 3"/>
</dbReference>
<name>A0A061DBT2_BABBI</name>
<dbReference type="RefSeq" id="XP_012768515.1">
    <property type="nucleotide sequence ID" value="XM_012913061.1"/>
</dbReference>
<organism evidence="2 3">
    <name type="scientific">Babesia bigemina</name>
    <dbReference type="NCBI Taxonomy" id="5866"/>
    <lineage>
        <taxon>Eukaryota</taxon>
        <taxon>Sar</taxon>
        <taxon>Alveolata</taxon>
        <taxon>Apicomplexa</taxon>
        <taxon>Aconoidasida</taxon>
        <taxon>Piroplasmida</taxon>
        <taxon>Babesiidae</taxon>
        <taxon>Babesia</taxon>
    </lineage>
</organism>
<dbReference type="VEuPathDB" id="PiroplasmaDB:BBBOND_0302330"/>
<gene>
    <name evidence="2" type="ORF">BBBOND_0302330</name>
</gene>
<evidence type="ECO:0000313" key="2">
    <source>
        <dbReference type="EMBL" id="CDR96329.1"/>
    </source>
</evidence>
<keyword evidence="1" id="KW-1133">Transmembrane helix</keyword>
<accession>A0A061DBT2</accession>
<dbReference type="AlphaFoldDB" id="A0A061DBT2"/>
<dbReference type="OMA" id="TTQPMWQ"/>
<protein>
    <submittedName>
        <fullName evidence="2">Uncharacterized protein</fullName>
    </submittedName>
</protein>
<evidence type="ECO:0000313" key="3">
    <source>
        <dbReference type="Proteomes" id="UP000033188"/>
    </source>
</evidence>
<sequence length="257" mass="30246">MIFAGRTLARAGLKGRAVQYGCRVVAAQRRHRHDGNAGVYEYEPSKNPWEDNSYHALKKDIGHTGWPILVATNTTQPMWQSYTWGEHSVIPRDGYGCPGTFPPEVSTKIRHTFRLPPQFYPFLKKLADDTPELKPYMYRLIEGKFTNDDYEEMFYKFAKPLKIYRKLIPKPYRTAEEQAREPEVSWESAWLSYRQRVAAEYNMAINMREYLMGMLIAVFGANLWLQMHKQYRADMRLYYHEAPEHKVNWVVPRGDLI</sequence>
<keyword evidence="1" id="KW-0472">Membrane</keyword>
<dbReference type="KEGG" id="bbig:BBBOND_0302330"/>
<proteinExistence type="predicted"/>
<keyword evidence="3" id="KW-1185">Reference proteome</keyword>
<dbReference type="GeneID" id="24564870"/>
<reference evidence="3" key="1">
    <citation type="journal article" date="2014" name="Nucleic Acids Res.">
        <title>The evolutionary dynamics of variant antigen genes in Babesia reveal a history of genomic innovation underlying host-parasite interaction.</title>
        <authorList>
            <person name="Jackson A.P."/>
            <person name="Otto T.D."/>
            <person name="Darby A."/>
            <person name="Ramaprasad A."/>
            <person name="Xia D."/>
            <person name="Echaide I.E."/>
            <person name="Farber M."/>
            <person name="Gahlot S."/>
            <person name="Gamble J."/>
            <person name="Gupta D."/>
            <person name="Gupta Y."/>
            <person name="Jackson L."/>
            <person name="Malandrin L."/>
            <person name="Malas T.B."/>
            <person name="Moussa E."/>
            <person name="Nair M."/>
            <person name="Reid A.J."/>
            <person name="Sanders M."/>
            <person name="Sharma J."/>
            <person name="Tracey A."/>
            <person name="Quail M.A."/>
            <person name="Weir W."/>
            <person name="Wastling J.M."/>
            <person name="Hall N."/>
            <person name="Willadsen P."/>
            <person name="Lingelbach K."/>
            <person name="Shiels B."/>
            <person name="Tait A."/>
            <person name="Berriman M."/>
            <person name="Allred D.R."/>
            <person name="Pain A."/>
        </authorList>
    </citation>
    <scope>NUCLEOTIDE SEQUENCE [LARGE SCALE GENOMIC DNA]</scope>
    <source>
        <strain evidence="3">Bond</strain>
    </source>
</reference>
<feature type="transmembrane region" description="Helical" evidence="1">
    <location>
        <begin position="210"/>
        <end position="227"/>
    </location>
</feature>
<evidence type="ECO:0000256" key="1">
    <source>
        <dbReference type="SAM" id="Phobius"/>
    </source>
</evidence>
<dbReference type="EMBL" id="LK391709">
    <property type="protein sequence ID" value="CDR96329.1"/>
    <property type="molecule type" value="Genomic_DNA"/>
</dbReference>
<dbReference type="OrthoDB" id="407535at2759"/>